<name>A0A081BRX2_9BACT</name>
<organism evidence="8">
    <name type="scientific">Candidatus Moduliflexus flocculans</name>
    <dbReference type="NCBI Taxonomy" id="1499966"/>
    <lineage>
        <taxon>Bacteria</taxon>
        <taxon>Candidatus Moduliflexota</taxon>
        <taxon>Candidatus Moduliflexia</taxon>
        <taxon>Candidatus Moduliflexales</taxon>
        <taxon>Candidatus Moduliflexaceae</taxon>
    </lineage>
</organism>
<dbReference type="EC" id="3.4.21.89" evidence="3 6"/>
<gene>
    <name evidence="8" type="ORF">U14_05431</name>
</gene>
<keyword evidence="4 6" id="KW-0378">Hydrolase</keyword>
<dbReference type="CDD" id="cd06530">
    <property type="entry name" value="S26_SPase_I"/>
    <property type="match status" value="1"/>
</dbReference>
<dbReference type="Pfam" id="PF10502">
    <property type="entry name" value="Peptidase_S26"/>
    <property type="match status" value="1"/>
</dbReference>
<evidence type="ECO:0000313" key="9">
    <source>
        <dbReference type="Proteomes" id="UP000030700"/>
    </source>
</evidence>
<evidence type="ECO:0000256" key="6">
    <source>
        <dbReference type="RuleBase" id="RU362042"/>
    </source>
</evidence>
<accession>A0A081BRX2</accession>
<evidence type="ECO:0000256" key="4">
    <source>
        <dbReference type="ARBA" id="ARBA00022801"/>
    </source>
</evidence>
<evidence type="ECO:0000313" key="8">
    <source>
        <dbReference type="EMBL" id="GAK54153.1"/>
    </source>
</evidence>
<reference evidence="8" key="1">
    <citation type="journal article" date="2015" name="PeerJ">
        <title>First genomic representation of candidate bacterial phylum KSB3 points to enhanced environmental sensing as a trigger of wastewater bulking.</title>
        <authorList>
            <person name="Sekiguchi Y."/>
            <person name="Ohashi A."/>
            <person name="Parks D.H."/>
            <person name="Yamauchi T."/>
            <person name="Tyson G.W."/>
            <person name="Hugenholtz P."/>
        </authorList>
    </citation>
    <scope>NUCLEOTIDE SEQUENCE [LARGE SCALE GENOMIC DNA]</scope>
</reference>
<evidence type="ECO:0000256" key="3">
    <source>
        <dbReference type="ARBA" id="ARBA00013208"/>
    </source>
</evidence>
<evidence type="ECO:0000259" key="7">
    <source>
        <dbReference type="Pfam" id="PF10502"/>
    </source>
</evidence>
<dbReference type="GO" id="GO:0016020">
    <property type="term" value="C:membrane"/>
    <property type="evidence" value="ECO:0007669"/>
    <property type="project" value="UniProtKB-SubCell"/>
</dbReference>
<sequence length="293" mass="33816">MKKSDRVKLSEQSFTKLRKEKLPVDVLTDLEELKDIEYTSLKQFGQDIETQIGKERAAEYGLLIRTCAETMSLPQKSVTREYIEAFLIAIVLALIIRTFIVEAFKIPSGSMEQTLLVGDHLLVNKFIYRFTDPKRGDVIVFKYPDNPSRNFIKRIVGIGGDTVEVRDKTVYVNGQRQDDSFTQHLFSEVLPAQMSPRDNFGPVTVPQNAYFMMGDNRDSSLDSRFWKNTFVTRQAIVGKAMIIYWSWKHDGSMEIPENESFLQAAMRWIKSTVYNVSHLPSTVRWNRLGRLIK</sequence>
<feature type="active site" evidence="5">
    <location>
        <position position="153"/>
    </location>
</feature>
<dbReference type="InterPro" id="IPR000223">
    <property type="entry name" value="Pept_S26A_signal_pept_1"/>
</dbReference>
<evidence type="ECO:0000256" key="5">
    <source>
        <dbReference type="PIRSR" id="PIRSR600223-1"/>
    </source>
</evidence>
<dbReference type="PANTHER" id="PTHR43390:SF1">
    <property type="entry name" value="CHLOROPLAST PROCESSING PEPTIDASE"/>
    <property type="match status" value="1"/>
</dbReference>
<dbReference type="InterPro" id="IPR019757">
    <property type="entry name" value="Pept_S26A_signal_pept_1_Lys-AS"/>
</dbReference>
<dbReference type="GO" id="GO:0004252">
    <property type="term" value="F:serine-type endopeptidase activity"/>
    <property type="evidence" value="ECO:0007669"/>
    <property type="project" value="InterPro"/>
</dbReference>
<dbReference type="GO" id="GO:0006465">
    <property type="term" value="P:signal peptide processing"/>
    <property type="evidence" value="ECO:0007669"/>
    <property type="project" value="InterPro"/>
</dbReference>
<comment type="similarity">
    <text evidence="2 6">Belongs to the peptidase S26 family.</text>
</comment>
<dbReference type="InterPro" id="IPR019758">
    <property type="entry name" value="Pept_S26A_signal_pept_1_CS"/>
</dbReference>
<dbReference type="PRINTS" id="PR00727">
    <property type="entry name" value="LEADERPTASE"/>
</dbReference>
<dbReference type="STRING" id="1499966.U14_05431"/>
<dbReference type="InterPro" id="IPR019533">
    <property type="entry name" value="Peptidase_S26"/>
</dbReference>
<comment type="catalytic activity">
    <reaction evidence="1 6">
        <text>Cleavage of hydrophobic, N-terminal signal or leader sequences from secreted and periplasmic proteins.</text>
        <dbReference type="EC" id="3.4.21.89"/>
    </reaction>
</comment>
<comment type="subcellular location">
    <subcellularLocation>
        <location evidence="6">Membrane</location>
        <topology evidence="6">Single-pass type II membrane protein</topology>
    </subcellularLocation>
</comment>
<keyword evidence="6" id="KW-0472">Membrane</keyword>
<keyword evidence="6" id="KW-0812">Transmembrane</keyword>
<dbReference type="EMBL" id="DF820460">
    <property type="protein sequence ID" value="GAK54153.1"/>
    <property type="molecule type" value="Genomic_DNA"/>
</dbReference>
<protein>
    <recommendedName>
        <fullName evidence="3 6">Signal peptidase I</fullName>
        <ecNumber evidence="3 6">3.4.21.89</ecNumber>
    </recommendedName>
</protein>
<dbReference type="SUPFAM" id="SSF51306">
    <property type="entry name" value="LexA/Signal peptidase"/>
    <property type="match status" value="1"/>
</dbReference>
<dbReference type="Gene3D" id="2.10.109.10">
    <property type="entry name" value="Umud Fragment, subunit A"/>
    <property type="match status" value="1"/>
</dbReference>
<proteinExistence type="inferred from homology"/>
<dbReference type="HOGENOM" id="CLU_028723_1_3_0"/>
<dbReference type="AlphaFoldDB" id="A0A081BRX2"/>
<dbReference type="GO" id="GO:0009003">
    <property type="term" value="F:signal peptidase activity"/>
    <property type="evidence" value="ECO:0007669"/>
    <property type="project" value="UniProtKB-EC"/>
</dbReference>
<evidence type="ECO:0000256" key="2">
    <source>
        <dbReference type="ARBA" id="ARBA00009370"/>
    </source>
</evidence>
<keyword evidence="6" id="KW-1133">Transmembrane helix</keyword>
<feature type="active site" evidence="5">
    <location>
        <position position="110"/>
    </location>
</feature>
<keyword evidence="6" id="KW-0645">Protease</keyword>
<dbReference type="PROSITE" id="PS00761">
    <property type="entry name" value="SPASE_I_3"/>
    <property type="match status" value="1"/>
</dbReference>
<keyword evidence="9" id="KW-1185">Reference proteome</keyword>
<dbReference type="PROSITE" id="PS00760">
    <property type="entry name" value="SPASE_I_2"/>
    <property type="match status" value="1"/>
</dbReference>
<feature type="transmembrane region" description="Helical" evidence="6">
    <location>
        <begin position="82"/>
        <end position="100"/>
    </location>
</feature>
<dbReference type="PANTHER" id="PTHR43390">
    <property type="entry name" value="SIGNAL PEPTIDASE I"/>
    <property type="match status" value="1"/>
</dbReference>
<dbReference type="Proteomes" id="UP000030700">
    <property type="component" value="Unassembled WGS sequence"/>
</dbReference>
<feature type="domain" description="Peptidase S26" evidence="7">
    <location>
        <begin position="80"/>
        <end position="245"/>
    </location>
</feature>
<dbReference type="InterPro" id="IPR036286">
    <property type="entry name" value="LexA/Signal_pep-like_sf"/>
</dbReference>
<dbReference type="NCBIfam" id="TIGR02227">
    <property type="entry name" value="sigpep_I_bact"/>
    <property type="match status" value="1"/>
</dbReference>
<evidence type="ECO:0000256" key="1">
    <source>
        <dbReference type="ARBA" id="ARBA00000677"/>
    </source>
</evidence>